<keyword evidence="2" id="KW-1185">Reference proteome</keyword>
<dbReference type="InterPro" id="IPR001810">
    <property type="entry name" value="F-box_dom"/>
</dbReference>
<organism evidence="2 3">
    <name type="scientific">Acrobeloides nanus</name>
    <dbReference type="NCBI Taxonomy" id="290746"/>
    <lineage>
        <taxon>Eukaryota</taxon>
        <taxon>Metazoa</taxon>
        <taxon>Ecdysozoa</taxon>
        <taxon>Nematoda</taxon>
        <taxon>Chromadorea</taxon>
        <taxon>Rhabditida</taxon>
        <taxon>Tylenchina</taxon>
        <taxon>Cephalobomorpha</taxon>
        <taxon>Cephaloboidea</taxon>
        <taxon>Cephalobidae</taxon>
        <taxon>Acrobeloides</taxon>
    </lineage>
</organism>
<feature type="domain" description="F-box" evidence="1">
    <location>
        <begin position="117"/>
        <end position="164"/>
    </location>
</feature>
<dbReference type="InterPro" id="IPR036047">
    <property type="entry name" value="F-box-like_dom_sf"/>
</dbReference>
<evidence type="ECO:0000313" key="3">
    <source>
        <dbReference type="WBParaSite" id="ACRNAN_scaffold286.g21529.t1"/>
    </source>
</evidence>
<protein>
    <submittedName>
        <fullName evidence="3">F-box domain-containing protein</fullName>
    </submittedName>
</protein>
<reference evidence="3" key="1">
    <citation type="submission" date="2022-11" db="UniProtKB">
        <authorList>
            <consortium name="WormBaseParasite"/>
        </authorList>
    </citation>
    <scope>IDENTIFICATION</scope>
</reference>
<evidence type="ECO:0000313" key="2">
    <source>
        <dbReference type="Proteomes" id="UP000887540"/>
    </source>
</evidence>
<dbReference type="Pfam" id="PF12937">
    <property type="entry name" value="F-box-like"/>
    <property type="match status" value="1"/>
</dbReference>
<dbReference type="SUPFAM" id="SSF81383">
    <property type="entry name" value="F-box domain"/>
    <property type="match status" value="1"/>
</dbReference>
<dbReference type="SMART" id="SM00256">
    <property type="entry name" value="FBOX"/>
    <property type="match status" value="1"/>
</dbReference>
<dbReference type="Proteomes" id="UP000887540">
    <property type="component" value="Unplaced"/>
</dbReference>
<accession>A0A914DK90</accession>
<dbReference type="WBParaSite" id="ACRNAN_scaffold286.g21529.t1">
    <property type="protein sequence ID" value="ACRNAN_scaffold286.g21529.t1"/>
    <property type="gene ID" value="ACRNAN_scaffold286.g21529"/>
</dbReference>
<proteinExistence type="predicted"/>
<dbReference type="PROSITE" id="PS50181">
    <property type="entry name" value="FBOX"/>
    <property type="match status" value="1"/>
</dbReference>
<name>A0A914DK90_9BILA</name>
<dbReference type="Gene3D" id="1.20.1280.50">
    <property type="match status" value="1"/>
</dbReference>
<dbReference type="AlphaFoldDB" id="A0A914DK90"/>
<evidence type="ECO:0000259" key="1">
    <source>
        <dbReference type="PROSITE" id="PS50181"/>
    </source>
</evidence>
<sequence>MKFSSEFTKYKLVLLVEMDSALFPSTSKDVVVLKPVSKLNAMKHFICTILSENYDNKSGNTLIHKAYDYLNKTTLYLQLTSVKLMDTCFSSNTLAPLLVSHHVISSDLNTWIDNGFLQNFNELPNELVAKIFSYLPGDEVQNVQFVCRRFKKILDSYRSIMQRQEMDCLEMIYTCGKWHVAQPYCSDSINLFSVKKRKQYMGTTPFPLKNYNIFKLRIQFDSINQEVLQNLQLNKITARRVNLHVNYEDDSVNINLTKDLIIELSKNSNVGKIHVVMEYTTQQECLIAALNCLKSSISKLNIEIPTRSRSSPVKFGF</sequence>